<evidence type="ECO:0000313" key="3">
    <source>
        <dbReference type="EMBL" id="BBO67447.1"/>
    </source>
</evidence>
<keyword evidence="4" id="KW-1185">Reference proteome</keyword>
<keyword evidence="2" id="KW-1133">Transmembrane helix</keyword>
<feature type="transmembrane region" description="Helical" evidence="2">
    <location>
        <begin position="12"/>
        <end position="34"/>
    </location>
</feature>
<evidence type="ECO:0008006" key="5">
    <source>
        <dbReference type="Google" id="ProtNLM"/>
    </source>
</evidence>
<feature type="coiled-coil region" evidence="1">
    <location>
        <begin position="47"/>
        <end position="74"/>
    </location>
</feature>
<reference evidence="3 4" key="1">
    <citation type="submission" date="2019-11" db="EMBL/GenBank/DDBJ databases">
        <title>Comparative genomics of hydrocarbon-degrading Desulfosarcina strains.</title>
        <authorList>
            <person name="Watanabe M."/>
            <person name="Kojima H."/>
            <person name="Fukui M."/>
        </authorList>
    </citation>
    <scope>NUCLEOTIDE SEQUENCE [LARGE SCALE GENOMIC DNA]</scope>
    <source>
        <strain evidence="3 4">PL12</strain>
    </source>
</reference>
<dbReference type="Proteomes" id="UP000427906">
    <property type="component" value="Chromosome"/>
</dbReference>
<evidence type="ECO:0000256" key="1">
    <source>
        <dbReference type="SAM" id="Coils"/>
    </source>
</evidence>
<sequence length="175" mass="19902">MAIKLNKREKISVAAAAAAIVIFVVLQFLVFPLFENNARLSQTIATRQQELEQIRLLQAEYRQTAQKADQAKRHLRTRKRGFTLFSFLEALAGKTGVKSRISYMKPSTTAQKDSPYRLSMVEMKLSEITMPQLLAYLHGIETSRDMIAIKRLSISKGEKQADLINTVFQVQTLEK</sequence>
<dbReference type="RefSeq" id="WP_155315706.1">
    <property type="nucleotide sequence ID" value="NZ_AP021874.1"/>
</dbReference>
<name>A0A5K7YS26_9BACT</name>
<keyword evidence="2" id="KW-0812">Transmembrane</keyword>
<protein>
    <recommendedName>
        <fullName evidence="5">General secretion pathway protein M</fullName>
    </recommendedName>
</protein>
<dbReference type="OrthoDB" id="5432548at2"/>
<keyword evidence="2" id="KW-0472">Membrane</keyword>
<evidence type="ECO:0000313" key="4">
    <source>
        <dbReference type="Proteomes" id="UP000427906"/>
    </source>
</evidence>
<dbReference type="KEGG" id="dalk:DSCA_13770"/>
<dbReference type="EMBL" id="AP021874">
    <property type="protein sequence ID" value="BBO67447.1"/>
    <property type="molecule type" value="Genomic_DNA"/>
</dbReference>
<gene>
    <name evidence="3" type="ORF">DSCA_13770</name>
</gene>
<organism evidence="3 4">
    <name type="scientific">Desulfosarcina alkanivorans</name>
    <dbReference type="NCBI Taxonomy" id="571177"/>
    <lineage>
        <taxon>Bacteria</taxon>
        <taxon>Pseudomonadati</taxon>
        <taxon>Thermodesulfobacteriota</taxon>
        <taxon>Desulfobacteria</taxon>
        <taxon>Desulfobacterales</taxon>
        <taxon>Desulfosarcinaceae</taxon>
        <taxon>Desulfosarcina</taxon>
    </lineage>
</organism>
<dbReference type="AlphaFoldDB" id="A0A5K7YS26"/>
<proteinExistence type="predicted"/>
<evidence type="ECO:0000256" key="2">
    <source>
        <dbReference type="SAM" id="Phobius"/>
    </source>
</evidence>
<accession>A0A5K7YS26</accession>
<keyword evidence="1" id="KW-0175">Coiled coil</keyword>